<evidence type="ECO:0008006" key="3">
    <source>
        <dbReference type="Google" id="ProtNLM"/>
    </source>
</evidence>
<reference evidence="1 2" key="1">
    <citation type="submission" date="2018-06" db="EMBL/GenBank/DDBJ databases">
        <authorList>
            <consortium name="Pathogen Informatics"/>
            <person name="Doyle S."/>
        </authorList>
    </citation>
    <scope>NUCLEOTIDE SEQUENCE [LARGE SCALE GENOMIC DNA]</scope>
    <source>
        <strain evidence="1 2">NCTC1934</strain>
    </source>
</reference>
<dbReference type="Proteomes" id="UP000255467">
    <property type="component" value="Unassembled WGS sequence"/>
</dbReference>
<accession>A0A379JIY2</accession>
<dbReference type="RefSeq" id="WP_228811101.1">
    <property type="nucleotide sequence ID" value="NZ_JADLRH010000007.1"/>
</dbReference>
<evidence type="ECO:0000313" key="1">
    <source>
        <dbReference type="EMBL" id="SUD48400.1"/>
    </source>
</evidence>
<organism evidence="1 2">
    <name type="scientific">Nocardia otitidiscaviarum</name>
    <dbReference type="NCBI Taxonomy" id="1823"/>
    <lineage>
        <taxon>Bacteria</taxon>
        <taxon>Bacillati</taxon>
        <taxon>Actinomycetota</taxon>
        <taxon>Actinomycetes</taxon>
        <taxon>Mycobacteriales</taxon>
        <taxon>Nocardiaceae</taxon>
        <taxon>Nocardia</taxon>
    </lineage>
</organism>
<sequence length="130" mass="13837">MADESPMHRIGDMDSGPVVSASDRAWVAVDACTLPSEGQLSRVAEFDALFRDGVRGVERVSPTRLRLDLDSAAVSRARELAAVESDCCSFFAFEFTTVGEESVCMDIEVPPARVDVLDGLAARAIAGGSE</sequence>
<dbReference type="AlphaFoldDB" id="A0A379JIY2"/>
<dbReference type="STRING" id="1406858.GCA_000710895_00794"/>
<evidence type="ECO:0000313" key="2">
    <source>
        <dbReference type="Proteomes" id="UP000255467"/>
    </source>
</evidence>
<proteinExistence type="predicted"/>
<name>A0A379JIY2_9NOCA</name>
<protein>
    <recommendedName>
        <fullName evidence="3">Arsenate reductase</fullName>
    </recommendedName>
</protein>
<gene>
    <name evidence="1" type="ORF">NCTC1934_05735</name>
</gene>
<keyword evidence="2" id="KW-1185">Reference proteome</keyword>
<dbReference type="EMBL" id="UGRY01000004">
    <property type="protein sequence ID" value="SUD48400.1"/>
    <property type="molecule type" value="Genomic_DNA"/>
</dbReference>